<evidence type="ECO:0000259" key="3">
    <source>
        <dbReference type="Pfam" id="PF00149"/>
    </source>
</evidence>
<dbReference type="Proteomes" id="UP000185557">
    <property type="component" value="Unassembled WGS sequence"/>
</dbReference>
<feature type="domain" description="Calcineurin-like phosphoesterase" evidence="3">
    <location>
        <begin position="47"/>
        <end position="233"/>
    </location>
</feature>
<dbReference type="SUPFAM" id="SSF56300">
    <property type="entry name" value="Metallo-dependent phosphatases"/>
    <property type="match status" value="1"/>
</dbReference>
<evidence type="ECO:0000313" key="4">
    <source>
        <dbReference type="EMBL" id="OKH49543.1"/>
    </source>
</evidence>
<accession>A0A1U7J884</accession>
<dbReference type="EMBL" id="MRCG01000003">
    <property type="protein sequence ID" value="OKH49543.1"/>
    <property type="molecule type" value="Genomic_DNA"/>
</dbReference>
<proteinExistence type="predicted"/>
<evidence type="ECO:0000313" key="5">
    <source>
        <dbReference type="Proteomes" id="UP000185557"/>
    </source>
</evidence>
<evidence type="ECO:0000256" key="2">
    <source>
        <dbReference type="ARBA" id="ARBA00022801"/>
    </source>
</evidence>
<keyword evidence="2" id="KW-0378">Hydrolase</keyword>
<dbReference type="PANTHER" id="PTHR10161">
    <property type="entry name" value="TARTRATE-RESISTANT ACID PHOSPHATASE TYPE 5"/>
    <property type="match status" value="1"/>
</dbReference>
<dbReference type="PANTHER" id="PTHR10161:SF14">
    <property type="entry name" value="TARTRATE-RESISTANT ACID PHOSPHATASE TYPE 5"/>
    <property type="match status" value="1"/>
</dbReference>
<dbReference type="AlphaFoldDB" id="A0A1U7J884"/>
<dbReference type="InterPro" id="IPR004843">
    <property type="entry name" value="Calcineurin-like_PHP"/>
</dbReference>
<name>A0A1U7J884_9CYAN</name>
<keyword evidence="1" id="KW-0732">Signal</keyword>
<dbReference type="InterPro" id="IPR029052">
    <property type="entry name" value="Metallo-depent_PP-like"/>
</dbReference>
<dbReference type="Pfam" id="PF00149">
    <property type="entry name" value="Metallophos"/>
    <property type="match status" value="1"/>
</dbReference>
<organism evidence="4 5">
    <name type="scientific">Phormidium tenue NIES-30</name>
    <dbReference type="NCBI Taxonomy" id="549789"/>
    <lineage>
        <taxon>Bacteria</taxon>
        <taxon>Bacillati</taxon>
        <taxon>Cyanobacteriota</taxon>
        <taxon>Cyanophyceae</taxon>
        <taxon>Oscillatoriophycideae</taxon>
        <taxon>Oscillatoriales</taxon>
        <taxon>Oscillatoriaceae</taxon>
        <taxon>Phormidium</taxon>
    </lineage>
</organism>
<dbReference type="Gene3D" id="3.60.21.10">
    <property type="match status" value="1"/>
</dbReference>
<protein>
    <recommendedName>
        <fullName evidence="3">Calcineurin-like phosphoesterase domain-containing protein</fullName>
    </recommendedName>
</protein>
<gene>
    <name evidence="4" type="ORF">NIES30_06775</name>
</gene>
<comment type="caution">
    <text evidence="4">The sequence shown here is derived from an EMBL/GenBank/DDBJ whole genome shotgun (WGS) entry which is preliminary data.</text>
</comment>
<dbReference type="STRING" id="549789.NIES30_06775"/>
<dbReference type="InterPro" id="IPR051558">
    <property type="entry name" value="Metallophosphoesterase_PAP"/>
</dbReference>
<sequence length="319" mass="35685">MVPLKRRALLALGLGGFAAAVGRRYWPQTFADSYLTRTAAGNDALLNFMAAGDVGTGEREQHAVAQAMVRRQRMAAAPLVLLTGDNIYEDGEIEKVERVFEQPYAELLRQNIKFYAVLGNHDIRTNNGEDQLRYRGYNMAGRYYTFTQQSVQFFALDTTQAIDSDNKSPWRDQLDWFETELRRSQAPWKIVFAHHPVYSSGHHGSQQKLIDDLSPLLAEHGVQLYINGHDHNYERTEPIDGTTYITSGNGAKLRSVDRSDWTAHASSQLGFTTFSVYADRIEVKAIDTDNAVYDEVSIARTGTQGAFAPDGRSITLAIG</sequence>
<keyword evidence="5" id="KW-1185">Reference proteome</keyword>
<evidence type="ECO:0000256" key="1">
    <source>
        <dbReference type="ARBA" id="ARBA00022729"/>
    </source>
</evidence>
<dbReference type="GO" id="GO:0016787">
    <property type="term" value="F:hydrolase activity"/>
    <property type="evidence" value="ECO:0007669"/>
    <property type="project" value="UniProtKB-KW"/>
</dbReference>
<reference evidence="4 5" key="1">
    <citation type="submission" date="2016-11" db="EMBL/GenBank/DDBJ databases">
        <title>Draft Genome Sequences of Nine Cyanobacterial Strains from Diverse Habitats.</title>
        <authorList>
            <person name="Zhu T."/>
            <person name="Hou S."/>
            <person name="Lu X."/>
            <person name="Hess W.R."/>
        </authorList>
    </citation>
    <scope>NUCLEOTIDE SEQUENCE [LARGE SCALE GENOMIC DNA]</scope>
    <source>
        <strain evidence="4 5">NIES-30</strain>
    </source>
</reference>